<proteinExistence type="predicted"/>
<sequence length="59" mass="6928">VQIMHISPYLREPESINKLLKFVEVNSFTVNGLHHEIYLSDPRKTDPEKLTTIISYPFK</sequence>
<dbReference type="SUPFAM" id="SSF55136">
    <property type="entry name" value="Probable bacterial effector-binding domain"/>
    <property type="match status" value="1"/>
</dbReference>
<evidence type="ECO:0000313" key="2">
    <source>
        <dbReference type="EMBL" id="SUZ84923.1"/>
    </source>
</evidence>
<dbReference type="Gene3D" id="3.20.80.10">
    <property type="entry name" value="Regulatory factor, effector binding domain"/>
    <property type="match status" value="1"/>
</dbReference>
<dbReference type="Pfam" id="PF06445">
    <property type="entry name" value="GyrI-like"/>
    <property type="match status" value="1"/>
</dbReference>
<feature type="domain" description="GyrI-like small molecule binding" evidence="1">
    <location>
        <begin position="2"/>
        <end position="57"/>
    </location>
</feature>
<dbReference type="InterPro" id="IPR011256">
    <property type="entry name" value="Reg_factor_effector_dom_sf"/>
</dbReference>
<dbReference type="InterPro" id="IPR029442">
    <property type="entry name" value="GyrI-like"/>
</dbReference>
<name>A0A381R5R9_9ZZZZ</name>
<organism evidence="2">
    <name type="scientific">marine metagenome</name>
    <dbReference type="NCBI Taxonomy" id="408172"/>
    <lineage>
        <taxon>unclassified sequences</taxon>
        <taxon>metagenomes</taxon>
        <taxon>ecological metagenomes</taxon>
    </lineage>
</organism>
<reference evidence="2" key="1">
    <citation type="submission" date="2018-05" db="EMBL/GenBank/DDBJ databases">
        <authorList>
            <person name="Lanie J.A."/>
            <person name="Ng W.-L."/>
            <person name="Kazmierczak K.M."/>
            <person name="Andrzejewski T.M."/>
            <person name="Davidsen T.M."/>
            <person name="Wayne K.J."/>
            <person name="Tettelin H."/>
            <person name="Glass J.I."/>
            <person name="Rusch D."/>
            <person name="Podicherti R."/>
            <person name="Tsui H.-C.T."/>
            <person name="Winkler M.E."/>
        </authorList>
    </citation>
    <scope>NUCLEOTIDE SEQUENCE</scope>
</reference>
<evidence type="ECO:0000259" key="1">
    <source>
        <dbReference type="Pfam" id="PF06445"/>
    </source>
</evidence>
<dbReference type="AlphaFoldDB" id="A0A381R5R9"/>
<dbReference type="EMBL" id="UINC01001613">
    <property type="protein sequence ID" value="SUZ84923.1"/>
    <property type="molecule type" value="Genomic_DNA"/>
</dbReference>
<protein>
    <recommendedName>
        <fullName evidence="1">GyrI-like small molecule binding domain-containing protein</fullName>
    </recommendedName>
</protein>
<accession>A0A381R5R9</accession>
<feature type="non-terminal residue" evidence="2">
    <location>
        <position position="1"/>
    </location>
</feature>
<gene>
    <name evidence="2" type="ORF">METZ01_LOCUS37777</name>
</gene>